<feature type="domain" description="DUF4429" evidence="3">
    <location>
        <begin position="11"/>
        <end position="105"/>
    </location>
</feature>
<dbReference type="Proteomes" id="UP000063699">
    <property type="component" value="Chromosome"/>
</dbReference>
<dbReference type="Pfam" id="PF09851">
    <property type="entry name" value="SHOCT"/>
    <property type="match status" value="1"/>
</dbReference>
<dbReference type="EMBL" id="CP012752">
    <property type="protein sequence ID" value="ALG07268.1"/>
    <property type="molecule type" value="Genomic_DNA"/>
</dbReference>
<evidence type="ECO:0000259" key="3">
    <source>
        <dbReference type="Pfam" id="PF14472"/>
    </source>
</evidence>
<dbReference type="OrthoDB" id="3698908at2"/>
<accession>A0A0N9HW42</accession>
<dbReference type="STRING" id="860235.AOZ06_10350"/>
<evidence type="ECO:0000259" key="2">
    <source>
        <dbReference type="Pfam" id="PF09851"/>
    </source>
</evidence>
<evidence type="ECO:0000313" key="4">
    <source>
        <dbReference type="EMBL" id="ALG07268.1"/>
    </source>
</evidence>
<reference evidence="4 5" key="1">
    <citation type="submission" date="2015-07" db="EMBL/GenBank/DDBJ databases">
        <title>Genome sequencing of Kibdelosporangium phytohabitans.</title>
        <authorList>
            <person name="Qin S."/>
            <person name="Xing K."/>
        </authorList>
    </citation>
    <scope>NUCLEOTIDE SEQUENCE [LARGE SCALE GENOMIC DNA]</scope>
    <source>
        <strain evidence="4 5">KLBMP1111</strain>
    </source>
</reference>
<name>A0A0N9HW42_9PSEU</name>
<dbReference type="AlphaFoldDB" id="A0A0N9HW42"/>
<feature type="region of interest" description="Disordered" evidence="1">
    <location>
        <begin position="236"/>
        <end position="280"/>
    </location>
</feature>
<evidence type="ECO:0000313" key="5">
    <source>
        <dbReference type="Proteomes" id="UP000063699"/>
    </source>
</evidence>
<protein>
    <recommendedName>
        <fullName evidence="6">Tat pathway signal sequence domain protein</fullName>
    </recommendedName>
</protein>
<keyword evidence="5" id="KW-1185">Reference proteome</keyword>
<organism evidence="4 5">
    <name type="scientific">Kibdelosporangium phytohabitans</name>
    <dbReference type="NCBI Taxonomy" id="860235"/>
    <lineage>
        <taxon>Bacteria</taxon>
        <taxon>Bacillati</taxon>
        <taxon>Actinomycetota</taxon>
        <taxon>Actinomycetes</taxon>
        <taxon>Pseudonocardiales</taxon>
        <taxon>Pseudonocardiaceae</taxon>
        <taxon>Kibdelosporangium</taxon>
    </lineage>
</organism>
<dbReference type="InterPro" id="IPR018649">
    <property type="entry name" value="SHOCT"/>
</dbReference>
<feature type="domain" description="SHOCT" evidence="2">
    <location>
        <begin position="281"/>
        <end position="307"/>
    </location>
</feature>
<sequence>MDEVRGRDATWTFDLEYLRIAPGHGRGVHKLRQAIGELSVPVEAIAGTSYEPGRKGGRLRLRLREGADPLTQATGGLLGDSADPYLLAVDTGQTGTGQYFVEAVRTALLVQQVSQDPVPGYLLPAPSVPISATAGDGTATFDGEFVRLDWGWMAKEGKQEAGPVQLALSDVTSVEWRPQSGFGYGYLRFQTRGVTTLPAPEHDRNSLAWGVQREGGTTALVAAAVVSRLPHPVGGPAALPVPGSRDLNSTGVNPPGPNSPGPNSRGPNSPGADDPDAMLRRLRELGELHKSGILTDGEFTAAKQKLLGL</sequence>
<dbReference type="InterPro" id="IPR027860">
    <property type="entry name" value="DUF4429"/>
</dbReference>
<feature type="compositionally biased region" description="Low complexity" evidence="1">
    <location>
        <begin position="236"/>
        <end position="253"/>
    </location>
</feature>
<feature type="domain" description="DUF4429" evidence="3">
    <location>
        <begin position="139"/>
        <end position="225"/>
    </location>
</feature>
<dbReference type="RefSeq" id="WP_054289236.1">
    <property type="nucleotide sequence ID" value="NZ_CP012752.1"/>
</dbReference>
<gene>
    <name evidence="4" type="ORF">AOZ06_10350</name>
</gene>
<evidence type="ECO:0000256" key="1">
    <source>
        <dbReference type="SAM" id="MobiDB-lite"/>
    </source>
</evidence>
<dbReference type="Pfam" id="PF14472">
    <property type="entry name" value="DUF4429"/>
    <property type="match status" value="2"/>
</dbReference>
<proteinExistence type="predicted"/>
<evidence type="ECO:0008006" key="6">
    <source>
        <dbReference type="Google" id="ProtNLM"/>
    </source>
</evidence>
<feature type="compositionally biased region" description="Low complexity" evidence="1">
    <location>
        <begin position="261"/>
        <end position="271"/>
    </location>
</feature>
<dbReference type="KEGG" id="kphy:AOZ06_10350"/>